<name>A0A8J7GH33_9ACTN</name>
<dbReference type="EMBL" id="JADOUF010000001">
    <property type="protein sequence ID" value="MBG6136058.1"/>
    <property type="molecule type" value="Genomic_DNA"/>
</dbReference>
<dbReference type="Proteomes" id="UP000622552">
    <property type="component" value="Unassembled WGS sequence"/>
</dbReference>
<accession>A0A8J7GH33</accession>
<evidence type="ECO:0000313" key="2">
    <source>
        <dbReference type="Proteomes" id="UP000622552"/>
    </source>
</evidence>
<dbReference type="RefSeq" id="WP_233472374.1">
    <property type="nucleotide sequence ID" value="NZ_BONS01000001.1"/>
</dbReference>
<dbReference type="AlphaFoldDB" id="A0A8J7GH33"/>
<gene>
    <name evidence="1" type="ORF">IW245_002252</name>
</gene>
<keyword evidence="2" id="KW-1185">Reference proteome</keyword>
<evidence type="ECO:0000313" key="1">
    <source>
        <dbReference type="EMBL" id="MBG6136058.1"/>
    </source>
</evidence>
<sequence length="75" mass="8401">MEELAAWHNGRDDLERMVVIVRRNLSSGSCEVQVSTAEGPKLQELLTEANAFALATQIRKTAKGRWERVNMSAQT</sequence>
<reference evidence="1" key="1">
    <citation type="submission" date="2020-11" db="EMBL/GenBank/DDBJ databases">
        <title>Sequencing the genomes of 1000 actinobacteria strains.</title>
        <authorList>
            <person name="Klenk H.-P."/>
        </authorList>
    </citation>
    <scope>NUCLEOTIDE SEQUENCE</scope>
    <source>
        <strain evidence="1">DSM 45356</strain>
    </source>
</reference>
<proteinExistence type="predicted"/>
<comment type="caution">
    <text evidence="1">The sequence shown here is derived from an EMBL/GenBank/DDBJ whole genome shotgun (WGS) entry which is preliminary data.</text>
</comment>
<protein>
    <submittedName>
        <fullName evidence="1">Uncharacterized protein</fullName>
    </submittedName>
</protein>
<organism evidence="1 2">
    <name type="scientific">Longispora fulva</name>
    <dbReference type="NCBI Taxonomy" id="619741"/>
    <lineage>
        <taxon>Bacteria</taxon>
        <taxon>Bacillati</taxon>
        <taxon>Actinomycetota</taxon>
        <taxon>Actinomycetes</taxon>
        <taxon>Micromonosporales</taxon>
        <taxon>Micromonosporaceae</taxon>
        <taxon>Longispora</taxon>
    </lineage>
</organism>